<dbReference type="PROSITE" id="PS50290">
    <property type="entry name" value="PI3_4_KINASE_3"/>
    <property type="match status" value="1"/>
</dbReference>
<dbReference type="PANTHER" id="PTHR10048">
    <property type="entry name" value="PHOSPHATIDYLINOSITOL KINASE"/>
    <property type="match status" value="1"/>
</dbReference>
<feature type="compositionally biased region" description="Low complexity" evidence="9">
    <location>
        <begin position="462"/>
        <end position="473"/>
    </location>
</feature>
<dbReference type="GO" id="GO:0005737">
    <property type="term" value="C:cytoplasm"/>
    <property type="evidence" value="ECO:0007669"/>
    <property type="project" value="TreeGrafter"/>
</dbReference>
<dbReference type="PROSITE" id="PS50042">
    <property type="entry name" value="CNMP_BINDING_3"/>
    <property type="match status" value="1"/>
</dbReference>
<dbReference type="Pfam" id="PF00454">
    <property type="entry name" value="PI3_PI4_kinase"/>
    <property type="match status" value="1"/>
</dbReference>
<dbReference type="InterPro" id="IPR036940">
    <property type="entry name" value="PI3/4_kinase_cat_sf"/>
</dbReference>
<dbReference type="InterPro" id="IPR002420">
    <property type="entry name" value="PI3K-type_C2_dom"/>
</dbReference>
<feature type="region of interest" description="Disordered" evidence="9">
    <location>
        <begin position="106"/>
        <end position="139"/>
    </location>
</feature>
<feature type="region of interest" description="Disordered" evidence="9">
    <location>
        <begin position="427"/>
        <end position="496"/>
    </location>
</feature>
<reference evidence="14" key="1">
    <citation type="submission" date="2022-07" db="EMBL/GenBank/DDBJ databases">
        <title>Genome analysis of Parmales, a sister group of diatoms, reveals the evolutionary specialization of diatoms from phago-mixotrophs to photoautotrophs.</title>
        <authorList>
            <person name="Ban H."/>
            <person name="Sato S."/>
            <person name="Yoshikawa S."/>
            <person name="Kazumasa Y."/>
            <person name="Nakamura Y."/>
            <person name="Ichinomiya M."/>
            <person name="Saitoh K."/>
            <person name="Sato N."/>
            <person name="Blanc-Mathieu R."/>
            <person name="Endo H."/>
            <person name="Kuwata A."/>
            <person name="Ogata H."/>
        </authorList>
    </citation>
    <scope>NUCLEOTIDE SEQUENCE</scope>
</reference>
<dbReference type="SMART" id="SM00145">
    <property type="entry name" value="PI3Ka"/>
    <property type="match status" value="1"/>
</dbReference>
<feature type="compositionally biased region" description="Polar residues" evidence="9">
    <location>
        <begin position="117"/>
        <end position="126"/>
    </location>
</feature>
<dbReference type="GO" id="GO:0048015">
    <property type="term" value="P:phosphatidylinositol-mediated signaling"/>
    <property type="evidence" value="ECO:0007669"/>
    <property type="project" value="TreeGrafter"/>
</dbReference>
<dbReference type="InterPro" id="IPR011009">
    <property type="entry name" value="Kinase-like_dom_sf"/>
</dbReference>
<dbReference type="FunFam" id="1.10.1070.11:FF:000001">
    <property type="entry name" value="Phosphatidylinositol 4,5-bisphosphate 3-kinase catalytic subunit"/>
    <property type="match status" value="1"/>
</dbReference>
<dbReference type="Gene3D" id="3.30.450.40">
    <property type="match status" value="1"/>
</dbReference>
<evidence type="ECO:0000259" key="13">
    <source>
        <dbReference type="PROSITE" id="PS51547"/>
    </source>
</evidence>
<dbReference type="SMART" id="SM00100">
    <property type="entry name" value="cNMP"/>
    <property type="match status" value="1"/>
</dbReference>
<evidence type="ECO:0000259" key="11">
    <source>
        <dbReference type="PROSITE" id="PS50290"/>
    </source>
</evidence>
<dbReference type="FunFam" id="3.30.1010.10:FF:000008">
    <property type="entry name" value="Phosphatidylinositol 4,5-bisphosphate 3-kinase catalytic subunit gamma"/>
    <property type="match status" value="1"/>
</dbReference>
<dbReference type="InterPro" id="IPR042236">
    <property type="entry name" value="PI3K_accessory_sf"/>
</dbReference>
<dbReference type="InterPro" id="IPR000595">
    <property type="entry name" value="cNMP-bd_dom"/>
</dbReference>
<dbReference type="Proteomes" id="UP001165082">
    <property type="component" value="Unassembled WGS sequence"/>
</dbReference>
<dbReference type="InterPro" id="IPR035892">
    <property type="entry name" value="C2_domain_sf"/>
</dbReference>
<feature type="compositionally biased region" description="Basic and acidic residues" evidence="9">
    <location>
        <begin position="127"/>
        <end position="139"/>
    </location>
</feature>
<dbReference type="SUPFAM" id="SSF48371">
    <property type="entry name" value="ARM repeat"/>
    <property type="match status" value="1"/>
</dbReference>
<dbReference type="SUPFAM" id="SSF49562">
    <property type="entry name" value="C2 domain (Calcium/lipid-binding domain, CaLB)"/>
    <property type="match status" value="1"/>
</dbReference>
<dbReference type="InterPro" id="IPR016024">
    <property type="entry name" value="ARM-type_fold"/>
</dbReference>
<dbReference type="Gene3D" id="1.25.40.70">
    <property type="entry name" value="Phosphatidylinositol 3-kinase, accessory domain (PIK)"/>
    <property type="match status" value="1"/>
</dbReference>
<evidence type="ECO:0000259" key="12">
    <source>
        <dbReference type="PROSITE" id="PS51545"/>
    </source>
</evidence>
<comment type="catalytic activity">
    <reaction evidence="1">
        <text>a 1,2-diacyl-sn-glycero-3-phospho-(1D-myo-inositol) + ATP = a 1,2-diacyl-sn-glycero-3-phospho-(1D-myo-inositol-3-phosphate) + ADP + H(+)</text>
        <dbReference type="Rhea" id="RHEA:12709"/>
        <dbReference type="ChEBI" id="CHEBI:15378"/>
        <dbReference type="ChEBI" id="CHEBI:30616"/>
        <dbReference type="ChEBI" id="CHEBI:57880"/>
        <dbReference type="ChEBI" id="CHEBI:58088"/>
        <dbReference type="ChEBI" id="CHEBI:456216"/>
        <dbReference type="EC" id="2.7.1.137"/>
    </reaction>
</comment>
<keyword evidence="3" id="KW-0808">Transferase</keyword>
<dbReference type="InterPro" id="IPR018490">
    <property type="entry name" value="cNMP-bd_dom_sf"/>
</dbReference>
<organism evidence="14 15">
    <name type="scientific">Triparma retinervis</name>
    <dbReference type="NCBI Taxonomy" id="2557542"/>
    <lineage>
        <taxon>Eukaryota</taxon>
        <taxon>Sar</taxon>
        <taxon>Stramenopiles</taxon>
        <taxon>Ochrophyta</taxon>
        <taxon>Bolidophyceae</taxon>
        <taxon>Parmales</taxon>
        <taxon>Triparmaceae</taxon>
        <taxon>Triparma</taxon>
    </lineage>
</organism>
<dbReference type="CDD" id="cd00038">
    <property type="entry name" value="CAP_ED"/>
    <property type="match status" value="1"/>
</dbReference>
<accession>A0A9W6ZT79</accession>
<dbReference type="OrthoDB" id="67688at2759"/>
<dbReference type="InterPro" id="IPR035448">
    <property type="entry name" value="PI3Kc"/>
</dbReference>
<dbReference type="Gene3D" id="3.30.1010.10">
    <property type="entry name" value="Phosphatidylinositol 3-kinase Catalytic Subunit, Chain A, domain 4"/>
    <property type="match status" value="1"/>
</dbReference>
<dbReference type="InterPro" id="IPR003018">
    <property type="entry name" value="GAF"/>
</dbReference>
<dbReference type="InterPro" id="IPR000403">
    <property type="entry name" value="PI3/4_kinase_cat_dom"/>
</dbReference>
<evidence type="ECO:0000256" key="2">
    <source>
        <dbReference type="ARBA" id="ARBA00012073"/>
    </source>
</evidence>
<feature type="coiled-coil region" evidence="8">
    <location>
        <begin position="70"/>
        <end position="101"/>
    </location>
</feature>
<evidence type="ECO:0000256" key="6">
    <source>
        <dbReference type="ARBA" id="ARBA00022840"/>
    </source>
</evidence>
<dbReference type="GO" id="GO:0016303">
    <property type="term" value="F:1-phosphatidylinositol-3-kinase activity"/>
    <property type="evidence" value="ECO:0007669"/>
    <property type="project" value="UniProtKB-EC"/>
</dbReference>
<dbReference type="CDD" id="cd00891">
    <property type="entry name" value="PI3Kc"/>
    <property type="match status" value="1"/>
</dbReference>
<keyword evidence="5" id="KW-0418">Kinase</keyword>
<dbReference type="Pfam" id="PF01590">
    <property type="entry name" value="GAF"/>
    <property type="match status" value="1"/>
</dbReference>
<dbReference type="Pfam" id="PF00613">
    <property type="entry name" value="PI3Ka"/>
    <property type="match status" value="1"/>
</dbReference>
<dbReference type="Pfam" id="PF00792">
    <property type="entry name" value="PI3K_C2"/>
    <property type="match status" value="1"/>
</dbReference>
<dbReference type="SUPFAM" id="SSF56112">
    <property type="entry name" value="Protein kinase-like (PK-like)"/>
    <property type="match status" value="1"/>
</dbReference>
<feature type="domain" description="Cyclic nucleotide-binding" evidence="10">
    <location>
        <begin position="272"/>
        <end position="376"/>
    </location>
</feature>
<dbReference type="GO" id="GO:0005524">
    <property type="term" value="F:ATP binding"/>
    <property type="evidence" value="ECO:0007669"/>
    <property type="project" value="UniProtKB-KW"/>
</dbReference>
<dbReference type="PROSITE" id="PS51545">
    <property type="entry name" value="PIK_HELICAL"/>
    <property type="match status" value="1"/>
</dbReference>
<dbReference type="GO" id="GO:0032060">
    <property type="term" value="P:bleb assembly"/>
    <property type="evidence" value="ECO:0007669"/>
    <property type="project" value="UniProtKB-ARBA"/>
</dbReference>
<keyword evidence="8" id="KW-0175">Coiled coil</keyword>
<dbReference type="SUPFAM" id="SSF51206">
    <property type="entry name" value="cAMP-binding domain-like"/>
    <property type="match status" value="1"/>
</dbReference>
<dbReference type="SMART" id="SM00065">
    <property type="entry name" value="GAF"/>
    <property type="match status" value="1"/>
</dbReference>
<proteinExistence type="inferred from homology"/>
<protein>
    <recommendedName>
        <fullName evidence="2">phosphatidylinositol 3-kinase</fullName>
        <ecNumber evidence="2">2.7.1.137</ecNumber>
    </recommendedName>
</protein>
<comment type="caution">
    <text evidence="14">The sequence shown here is derived from an EMBL/GenBank/DDBJ whole genome shotgun (WGS) entry which is preliminary data.</text>
</comment>
<dbReference type="GO" id="GO:0035005">
    <property type="term" value="F:1-phosphatidylinositol-4-phosphate 3-kinase activity"/>
    <property type="evidence" value="ECO:0007669"/>
    <property type="project" value="TreeGrafter"/>
</dbReference>
<dbReference type="GO" id="GO:0016477">
    <property type="term" value="P:cell migration"/>
    <property type="evidence" value="ECO:0007669"/>
    <property type="project" value="TreeGrafter"/>
</dbReference>
<evidence type="ECO:0000259" key="10">
    <source>
        <dbReference type="PROSITE" id="PS50042"/>
    </source>
</evidence>
<evidence type="ECO:0000256" key="8">
    <source>
        <dbReference type="SAM" id="Coils"/>
    </source>
</evidence>
<dbReference type="PROSITE" id="PS00916">
    <property type="entry name" value="PI3_4_KINASE_2"/>
    <property type="match status" value="1"/>
</dbReference>
<name>A0A9W6ZT79_9STRA</name>
<evidence type="ECO:0000256" key="3">
    <source>
        <dbReference type="ARBA" id="ARBA00022679"/>
    </source>
</evidence>
<dbReference type="SUPFAM" id="SSF55781">
    <property type="entry name" value="GAF domain-like"/>
    <property type="match status" value="1"/>
</dbReference>
<dbReference type="GO" id="GO:0005886">
    <property type="term" value="C:plasma membrane"/>
    <property type="evidence" value="ECO:0007669"/>
    <property type="project" value="TreeGrafter"/>
</dbReference>
<dbReference type="PANTHER" id="PTHR10048:SF14">
    <property type="entry name" value="LD28067P"/>
    <property type="match status" value="1"/>
</dbReference>
<evidence type="ECO:0000256" key="4">
    <source>
        <dbReference type="ARBA" id="ARBA00022741"/>
    </source>
</evidence>
<feature type="domain" description="C2 PI3K-type" evidence="13">
    <location>
        <begin position="707"/>
        <end position="875"/>
    </location>
</feature>
<dbReference type="EMBL" id="BRXZ01000927">
    <property type="protein sequence ID" value="GMH57641.1"/>
    <property type="molecule type" value="Genomic_DNA"/>
</dbReference>
<dbReference type="GO" id="GO:0050920">
    <property type="term" value="P:regulation of chemotaxis"/>
    <property type="evidence" value="ECO:0007669"/>
    <property type="project" value="UniProtKB-ARBA"/>
</dbReference>
<keyword evidence="4" id="KW-0547">Nucleotide-binding</keyword>
<dbReference type="Pfam" id="PF00027">
    <property type="entry name" value="cNMP_binding"/>
    <property type="match status" value="1"/>
</dbReference>
<gene>
    <name evidence="14" type="ORF">TrRE_jg3853</name>
</gene>
<dbReference type="Gene3D" id="2.60.120.10">
    <property type="entry name" value="Jelly Rolls"/>
    <property type="match status" value="1"/>
</dbReference>
<evidence type="ECO:0000313" key="15">
    <source>
        <dbReference type="Proteomes" id="UP001165082"/>
    </source>
</evidence>
<evidence type="ECO:0000313" key="14">
    <source>
        <dbReference type="EMBL" id="GMH57641.1"/>
    </source>
</evidence>
<feature type="domain" description="PI3K/PI4K catalytic" evidence="11">
    <location>
        <begin position="1136"/>
        <end position="1448"/>
    </location>
</feature>
<dbReference type="PROSITE" id="PS51547">
    <property type="entry name" value="C2_PI3K"/>
    <property type="match status" value="1"/>
</dbReference>
<dbReference type="PROSITE" id="PS00915">
    <property type="entry name" value="PI3_4_KINASE_1"/>
    <property type="match status" value="1"/>
</dbReference>
<dbReference type="Gene3D" id="1.10.1070.11">
    <property type="entry name" value="Phosphatidylinositol 3-/4-kinase, catalytic domain"/>
    <property type="match status" value="1"/>
</dbReference>
<dbReference type="SMART" id="SM00146">
    <property type="entry name" value="PI3Kc"/>
    <property type="match status" value="1"/>
</dbReference>
<keyword evidence="15" id="KW-1185">Reference proteome</keyword>
<feature type="compositionally biased region" description="Basic residues" evidence="9">
    <location>
        <begin position="484"/>
        <end position="496"/>
    </location>
</feature>
<dbReference type="EC" id="2.7.1.137" evidence="2"/>
<dbReference type="InterPro" id="IPR001263">
    <property type="entry name" value="PI3K_accessory_dom"/>
</dbReference>
<keyword evidence="6" id="KW-0067">ATP-binding</keyword>
<dbReference type="InterPro" id="IPR029016">
    <property type="entry name" value="GAF-like_dom_sf"/>
</dbReference>
<dbReference type="GO" id="GO:0005942">
    <property type="term" value="C:phosphatidylinositol 3-kinase complex"/>
    <property type="evidence" value="ECO:0007669"/>
    <property type="project" value="TreeGrafter"/>
</dbReference>
<evidence type="ECO:0000256" key="9">
    <source>
        <dbReference type="SAM" id="MobiDB-lite"/>
    </source>
</evidence>
<feature type="domain" description="PIK helical" evidence="12">
    <location>
        <begin position="894"/>
        <end position="1071"/>
    </location>
</feature>
<comment type="similarity">
    <text evidence="7">Belongs to the PI3/PI4-kinase family.</text>
</comment>
<dbReference type="Gene3D" id="2.60.40.150">
    <property type="entry name" value="C2 domain"/>
    <property type="match status" value="1"/>
</dbReference>
<dbReference type="InterPro" id="IPR018936">
    <property type="entry name" value="PI3/4_kinase_CS"/>
</dbReference>
<dbReference type="GO" id="GO:0043491">
    <property type="term" value="P:phosphatidylinositol 3-kinase/protein kinase B signal transduction"/>
    <property type="evidence" value="ECO:0007669"/>
    <property type="project" value="TreeGrafter"/>
</dbReference>
<evidence type="ECO:0000256" key="1">
    <source>
        <dbReference type="ARBA" id="ARBA00001498"/>
    </source>
</evidence>
<feature type="compositionally biased region" description="Polar residues" evidence="9">
    <location>
        <begin position="440"/>
        <end position="455"/>
    </location>
</feature>
<evidence type="ECO:0000256" key="7">
    <source>
        <dbReference type="PROSITE-ProRule" id="PRU00880"/>
    </source>
</evidence>
<feature type="compositionally biased region" description="Basic and acidic residues" evidence="9">
    <location>
        <begin position="427"/>
        <end position="438"/>
    </location>
</feature>
<dbReference type="InterPro" id="IPR014710">
    <property type="entry name" value="RmlC-like_jellyroll"/>
</dbReference>
<dbReference type="InterPro" id="IPR015433">
    <property type="entry name" value="PI3/4_kinase"/>
</dbReference>
<sequence length="1461" mass="165385">MPYHYGAPSLATDDPITQVYQEQTSILDMLEFETKQIKQVKPNLQKDNVVLFLGSPQGRKVVKRIHEASADELVQEFHRLIDEIDRRNKEAESLRLSVEKQRSALGLEKLPDDDQMHTSLKSSQQTKRTEKEEKELKSKVDFRKSTSMWKKLKIHTKHVGSNKNKKDTASETAAKYESSKLWAFYSGNKPEPEGLKQFGHDHDPDAVGLRWMLPKPSCWVIPEPTSDSDDEFDPNFQRPSLKSLESGGLNNDRRRASTKAMPITDFLRSIPTFQSVDQAEIQTLESACTLQIFSNGKEILAHGAKSEFVYVIREGNVSVMKKLDYRKQDKVMTLTEGDYFGEGSFTNRQAGSAAAYIADGDVLCISIPFDTYESIFTGGNQLMGTALTVDASNNNEVHSLTRHIAQFSELLQMVFVRTKREVLTAPEDGRLSDLERPTMPRQSSGTSDGSRFTSSRVERGGRSASGRFSAGASVEEGSDGSSPKMKRKSRISRKSVRRVSVTVDGVEVANKRQRPRNSVLGMTEGVEVEENVSNEALMLDLLTAFTPELSVDDVMERLIKVTREVFCVQRASVFIVDEKANQLVLKVSRDVKGVRVPMKGMCGHVALTGQNLNIEDAYEDNRFDPAMDKKSSFRTKQILCVPIRVPTGSILGVMQCINTVDDEPFTEQDEKLLELVAQQLGQVLQKVGDESSITFDQMSNVTPTYTLDEHFKLNVRKFSTARLFSDVKKVHRHVKCTITLYHGGIRLGKVMNVMGNPTIKKTHPTNNHDVLVTGDFGAGTGQWVTSSIPLCNLPHGTRIIFQLYSKNGHACGWTGCNLFEFDHSIRQGSHNLRLWPGECPTSNVTAMERKTKDSLYTTLEVEFSTICDKPVMYRPFFEENQVHNLRTAGHKGFNFFLNAMSEEDQKRIRQLIADPTTKPSSEKEIKQLWDLRLSLVQKPEALSPLLLAVDWLDPRQVAEVYRLLYAWETLEPMLALQLLDHRFPDPRVRAYAVQCLGTLTDEELRKYLLQLTQTLKFEPFHDSALARFLLRRALSNPTLIGHIFFWLLKAEMHVEVVRERFGVILDLYLRNCGTHRLALGHQLLVMKRLETVAGKVKEKETKAERLAELKEQLKRCDFPVKFQLPLNPDMRARSIKIDKCKVMESKKKPLWLVFEDADNDDNEITVMFKAGDDLRQDQLTLQVLSIMDDIWKGKDLDLNMNAYGCVCTGDELGMLEVVTNSNTLAGIIGDNQEKKTGTKKKIAAVWDALNNTTVFKDWLIANNREDGKRDEEEGEYHETVLLSPEGLPLKGFVAAQENFLHSCAGYVVATFVLGIGDRHNDNIMLKKTGELFHIDFGHFLGNFKSKMGIKREKAPFVFTPHFATILGGPKSPVFKRFEDLSCRCLLILRKHAGLLITLFSLMLSCGIPELQKESDIDYLKDRLMLGLSEREVEIEFKKIILKSMNTKTTRVNDAIHCYVHT</sequence>
<evidence type="ECO:0000256" key="5">
    <source>
        <dbReference type="ARBA" id="ARBA00022777"/>
    </source>
</evidence>